<dbReference type="NCBIfam" id="TIGR02532">
    <property type="entry name" value="IV_pilin_GFxxxE"/>
    <property type="match status" value="1"/>
</dbReference>
<name>A0AAN0XXL6_9VIBR</name>
<protein>
    <submittedName>
        <fullName evidence="2">Prepilin-type N-terminal cleavage/methylation domain-containing protein</fullName>
    </submittedName>
</protein>
<keyword evidence="1" id="KW-0472">Membrane</keyword>
<gene>
    <name evidence="2" type="ORF">A6E01_15905</name>
</gene>
<evidence type="ECO:0000313" key="3">
    <source>
        <dbReference type="Proteomes" id="UP000092018"/>
    </source>
</evidence>
<dbReference type="SUPFAM" id="SSF54523">
    <property type="entry name" value="Pili subunits"/>
    <property type="match status" value="1"/>
</dbReference>
<reference evidence="2 3" key="1">
    <citation type="submission" date="2016-06" db="EMBL/GenBank/DDBJ databases">
        <title>Adaptive Radiation by Waves of Gene Transfer Leads to Fine-Scale Resource Partitioning in Marine Microbes.</title>
        <authorList>
            <person name="Hehemann J.-H."/>
            <person name="Arevalo P."/>
            <person name="Datta M.S."/>
            <person name="Yu X."/>
            <person name="Corzett C."/>
            <person name="Henschel A."/>
            <person name="Preheim S.P."/>
            <person name="Timberlake S."/>
            <person name="Alm E.J."/>
            <person name="Polz M.F."/>
        </authorList>
    </citation>
    <scope>NUCLEOTIDE SEQUENCE [LARGE SCALE GENOMIC DNA]</scope>
    <source>
        <strain evidence="2 3">FF50</strain>
    </source>
</reference>
<dbReference type="Pfam" id="PF07963">
    <property type="entry name" value="N_methyl"/>
    <property type="match status" value="1"/>
</dbReference>
<keyword evidence="1" id="KW-0812">Transmembrane</keyword>
<proteinExistence type="predicted"/>
<dbReference type="EMBL" id="CP016178">
    <property type="protein sequence ID" value="ANO34677.1"/>
    <property type="molecule type" value="Genomic_DNA"/>
</dbReference>
<dbReference type="InterPro" id="IPR012902">
    <property type="entry name" value="N_methyl_site"/>
</dbReference>
<sequence length="190" mass="20641">MVKIKGFTLIELVVVLVILGVLAVVAAPRFLNLQNDARISFIQGVSAAMETSGVQVNAKAVIDNETGQTGKVYDKGFSSPDNGIPVAYGFADSHWNNAWRYLVDIGEVIPYTNFNSVCSDYSLCGVGNQTVNNINQSILPDAVTKPAPSNAKMVFIWPEGFKIADRCYAYYYHPKVEGEDSLYGSVTDGC</sequence>
<dbReference type="Gene3D" id="3.30.700.10">
    <property type="entry name" value="Glycoprotein, Type 4 Pilin"/>
    <property type="match status" value="1"/>
</dbReference>
<keyword evidence="1" id="KW-1133">Transmembrane helix</keyword>
<dbReference type="RefSeq" id="WP_017028176.1">
    <property type="nucleotide sequence ID" value="NZ_CP016178.1"/>
</dbReference>
<feature type="transmembrane region" description="Helical" evidence="1">
    <location>
        <begin position="12"/>
        <end position="31"/>
    </location>
</feature>
<evidence type="ECO:0000256" key="1">
    <source>
        <dbReference type="SAM" id="Phobius"/>
    </source>
</evidence>
<dbReference type="KEGG" id="vbr:A6E01_15905"/>
<dbReference type="PROSITE" id="PS00409">
    <property type="entry name" value="PROKAR_NTER_METHYL"/>
    <property type="match status" value="1"/>
</dbReference>
<dbReference type="AlphaFoldDB" id="A0AAN0XXL6"/>
<organism evidence="2 3">
    <name type="scientific">Vibrio breoganii</name>
    <dbReference type="NCBI Taxonomy" id="553239"/>
    <lineage>
        <taxon>Bacteria</taxon>
        <taxon>Pseudomonadati</taxon>
        <taxon>Pseudomonadota</taxon>
        <taxon>Gammaproteobacteria</taxon>
        <taxon>Vibrionales</taxon>
        <taxon>Vibrionaceae</taxon>
        <taxon>Vibrio</taxon>
    </lineage>
</organism>
<accession>A0AAN0XXL6</accession>
<dbReference type="InterPro" id="IPR045584">
    <property type="entry name" value="Pilin-like"/>
</dbReference>
<dbReference type="Proteomes" id="UP000092018">
    <property type="component" value="Chromosome 2"/>
</dbReference>
<evidence type="ECO:0000313" key="2">
    <source>
        <dbReference type="EMBL" id="ANO34677.1"/>
    </source>
</evidence>